<evidence type="ECO:0000256" key="7">
    <source>
        <dbReference type="SAM" id="Phobius"/>
    </source>
</evidence>
<dbReference type="EMBL" id="FPCG01000006">
    <property type="protein sequence ID" value="SFV23075.1"/>
    <property type="molecule type" value="Genomic_DNA"/>
</dbReference>
<gene>
    <name evidence="9" type="ORF">SAMN04487966_10620</name>
</gene>
<dbReference type="InterPro" id="IPR032816">
    <property type="entry name" value="VTT_dom"/>
</dbReference>
<evidence type="ECO:0000259" key="8">
    <source>
        <dbReference type="Pfam" id="PF09335"/>
    </source>
</evidence>
<accession>A0A1I7MMC0</accession>
<name>A0A1I7MMC0_9MICC</name>
<dbReference type="Proteomes" id="UP000198881">
    <property type="component" value="Unassembled WGS sequence"/>
</dbReference>
<keyword evidence="6 7" id="KW-0472">Membrane</keyword>
<protein>
    <submittedName>
        <fullName evidence="9">Membrane protein DedA, SNARE-associated domain</fullName>
    </submittedName>
</protein>
<keyword evidence="5 7" id="KW-1133">Transmembrane helix</keyword>
<evidence type="ECO:0000256" key="3">
    <source>
        <dbReference type="ARBA" id="ARBA00022475"/>
    </source>
</evidence>
<organism evidence="9 10">
    <name type="scientific">Micrococcus terreus</name>
    <dbReference type="NCBI Taxonomy" id="574650"/>
    <lineage>
        <taxon>Bacteria</taxon>
        <taxon>Bacillati</taxon>
        <taxon>Actinomycetota</taxon>
        <taxon>Actinomycetes</taxon>
        <taxon>Micrococcales</taxon>
        <taxon>Micrococcaceae</taxon>
        <taxon>Micrococcus</taxon>
    </lineage>
</organism>
<dbReference type="GO" id="GO:0005886">
    <property type="term" value="C:plasma membrane"/>
    <property type="evidence" value="ECO:0007669"/>
    <property type="project" value="UniProtKB-SubCell"/>
</dbReference>
<feature type="transmembrane region" description="Helical" evidence="7">
    <location>
        <begin position="12"/>
        <end position="34"/>
    </location>
</feature>
<dbReference type="RefSeq" id="WP_091697170.1">
    <property type="nucleotide sequence ID" value="NZ_CBDRLN010000006.1"/>
</dbReference>
<comment type="similarity">
    <text evidence="2">Belongs to the DedA family.</text>
</comment>
<evidence type="ECO:0000313" key="9">
    <source>
        <dbReference type="EMBL" id="SFV23075.1"/>
    </source>
</evidence>
<reference evidence="9 10" key="1">
    <citation type="submission" date="2016-10" db="EMBL/GenBank/DDBJ databases">
        <authorList>
            <person name="de Groot N.N."/>
        </authorList>
    </citation>
    <scope>NUCLEOTIDE SEQUENCE [LARGE SCALE GENOMIC DNA]</scope>
    <source>
        <strain evidence="9 10">CGMCC 1.7054</strain>
    </source>
</reference>
<feature type="domain" description="VTT" evidence="8">
    <location>
        <begin position="35"/>
        <end position="159"/>
    </location>
</feature>
<feature type="transmembrane region" description="Helical" evidence="7">
    <location>
        <begin position="139"/>
        <end position="158"/>
    </location>
</feature>
<dbReference type="Pfam" id="PF09335">
    <property type="entry name" value="VTT_dom"/>
    <property type="match status" value="1"/>
</dbReference>
<sequence>MMDQIKDAILHAAGQWWVLPLTFVLCVVDGFFPVVPSESVIVALASISGGGEGVSLWLLWLVGMAGAVIGDQIAYSMGRRIGTDRFRWMRTRTVQRAVSSARHALESHGAFVITTARFIPGGRVAVNYTAGATRFPRKWFTLLDVIAAMIWSGYSIGIGRATAGWLDNPILQILVAVVAAGVIGWIIDAVLKRIYARVLRRAQAASPAPPLVVDGDDVDSPRD</sequence>
<dbReference type="InterPro" id="IPR051311">
    <property type="entry name" value="DedA_domain"/>
</dbReference>
<proteinExistence type="inferred from homology"/>
<evidence type="ECO:0000256" key="1">
    <source>
        <dbReference type="ARBA" id="ARBA00004651"/>
    </source>
</evidence>
<dbReference type="PANTHER" id="PTHR42709">
    <property type="entry name" value="ALKALINE PHOSPHATASE LIKE PROTEIN"/>
    <property type="match status" value="1"/>
</dbReference>
<comment type="subcellular location">
    <subcellularLocation>
        <location evidence="1">Cell membrane</location>
        <topology evidence="1">Multi-pass membrane protein</topology>
    </subcellularLocation>
</comment>
<keyword evidence="10" id="KW-1185">Reference proteome</keyword>
<dbReference type="AlphaFoldDB" id="A0A1I7MMC0"/>
<keyword evidence="4 7" id="KW-0812">Transmembrane</keyword>
<feature type="transmembrane region" description="Helical" evidence="7">
    <location>
        <begin position="170"/>
        <end position="191"/>
    </location>
</feature>
<dbReference type="PANTHER" id="PTHR42709:SF6">
    <property type="entry name" value="UNDECAPRENYL PHOSPHATE TRANSPORTER A"/>
    <property type="match status" value="1"/>
</dbReference>
<evidence type="ECO:0000256" key="5">
    <source>
        <dbReference type="ARBA" id="ARBA00022989"/>
    </source>
</evidence>
<evidence type="ECO:0000256" key="4">
    <source>
        <dbReference type="ARBA" id="ARBA00022692"/>
    </source>
</evidence>
<evidence type="ECO:0000256" key="2">
    <source>
        <dbReference type="ARBA" id="ARBA00010792"/>
    </source>
</evidence>
<dbReference type="OrthoDB" id="162303at2"/>
<dbReference type="STRING" id="574650.SAMN04487966_10620"/>
<feature type="transmembrane region" description="Helical" evidence="7">
    <location>
        <begin position="54"/>
        <end position="75"/>
    </location>
</feature>
<evidence type="ECO:0000313" key="10">
    <source>
        <dbReference type="Proteomes" id="UP000198881"/>
    </source>
</evidence>
<evidence type="ECO:0000256" key="6">
    <source>
        <dbReference type="ARBA" id="ARBA00023136"/>
    </source>
</evidence>
<keyword evidence="3" id="KW-1003">Cell membrane</keyword>